<evidence type="ECO:0000313" key="7">
    <source>
        <dbReference type="Proteomes" id="UP000553980"/>
    </source>
</evidence>
<keyword evidence="2" id="KW-0560">Oxidoreductase</keyword>
<dbReference type="EMBL" id="VEWK01000015">
    <property type="protein sequence ID" value="TNV09159.1"/>
    <property type="molecule type" value="Genomic_DNA"/>
</dbReference>
<dbReference type="Proteomes" id="UP000313390">
    <property type="component" value="Unassembled WGS sequence"/>
</dbReference>
<accession>A0A5C5CCT5</accession>
<dbReference type="Proteomes" id="UP000553980">
    <property type="component" value="Unassembled WGS sequence"/>
</dbReference>
<dbReference type="PRINTS" id="PR00080">
    <property type="entry name" value="SDRFAMILY"/>
</dbReference>
<dbReference type="PRINTS" id="PR00081">
    <property type="entry name" value="GDHRDH"/>
</dbReference>
<dbReference type="PANTHER" id="PTHR43669:SF3">
    <property type="entry name" value="ALCOHOL DEHYDROGENASE, PUTATIVE (AFU_ORTHOLOGUE AFUA_3G03445)-RELATED"/>
    <property type="match status" value="1"/>
</dbReference>
<dbReference type="OrthoDB" id="9785826at2"/>
<comment type="similarity">
    <text evidence="1 3">Belongs to the short-chain dehydrogenases/reductases (SDR) family.</text>
</comment>
<dbReference type="InterPro" id="IPR036291">
    <property type="entry name" value="NAD(P)-bd_dom_sf"/>
</dbReference>
<dbReference type="EMBL" id="JACIEX010000014">
    <property type="protein sequence ID" value="MBB4095825.1"/>
    <property type="molecule type" value="Genomic_DNA"/>
</dbReference>
<name>A0A5C5CCT5_9HYPH</name>
<evidence type="ECO:0000313" key="4">
    <source>
        <dbReference type="EMBL" id="MBB4095825.1"/>
    </source>
</evidence>
<dbReference type="Pfam" id="PF00106">
    <property type="entry name" value="adh_short"/>
    <property type="match status" value="1"/>
</dbReference>
<evidence type="ECO:0000313" key="6">
    <source>
        <dbReference type="Proteomes" id="UP000313390"/>
    </source>
</evidence>
<organism evidence="5 6">
    <name type="scientific">Brucella pecoris</name>
    <dbReference type="NCBI Taxonomy" id="867683"/>
    <lineage>
        <taxon>Bacteria</taxon>
        <taxon>Pseudomonadati</taxon>
        <taxon>Pseudomonadota</taxon>
        <taxon>Alphaproteobacteria</taxon>
        <taxon>Hyphomicrobiales</taxon>
        <taxon>Brucellaceae</taxon>
        <taxon>Brucella/Ochrobactrum group</taxon>
        <taxon>Brucella</taxon>
    </lineage>
</organism>
<evidence type="ECO:0000313" key="5">
    <source>
        <dbReference type="EMBL" id="TNV09159.1"/>
    </source>
</evidence>
<evidence type="ECO:0000256" key="3">
    <source>
        <dbReference type="RuleBase" id="RU000363"/>
    </source>
</evidence>
<evidence type="ECO:0000256" key="1">
    <source>
        <dbReference type="ARBA" id="ARBA00006484"/>
    </source>
</evidence>
<dbReference type="SUPFAM" id="SSF51735">
    <property type="entry name" value="NAD(P)-binding Rossmann-fold domains"/>
    <property type="match status" value="1"/>
</dbReference>
<reference evidence="4 7" key="3">
    <citation type="submission" date="2020-08" db="EMBL/GenBank/DDBJ databases">
        <title>Genomic Encyclopedia of Type Strains, Phase IV (KMG-IV): sequencing the most valuable type-strain genomes for metagenomic binning, comparative biology and taxonomic classification.</title>
        <authorList>
            <person name="Goeker M."/>
        </authorList>
    </citation>
    <scope>NUCLEOTIDE SEQUENCE [LARGE SCALE GENOMIC DNA]</scope>
    <source>
        <strain evidence="4 7">DSM 23868</strain>
    </source>
</reference>
<keyword evidence="7" id="KW-1185">Reference proteome</keyword>
<comment type="caution">
    <text evidence="5">The sequence shown here is derived from an EMBL/GenBank/DDBJ whole genome shotgun (WGS) entry which is preliminary data.</text>
</comment>
<evidence type="ECO:0000256" key="2">
    <source>
        <dbReference type="ARBA" id="ARBA00023002"/>
    </source>
</evidence>
<protein>
    <submittedName>
        <fullName evidence="4">NAD(P)-dependent dehydrogenase (Short-subunit alcohol dehydrogenase family)</fullName>
    </submittedName>
    <submittedName>
        <fullName evidence="5">SDR family NAD(P)-dependent oxidoreductase</fullName>
    </submittedName>
</protein>
<dbReference type="RefSeq" id="WP_140022661.1">
    <property type="nucleotide sequence ID" value="NZ_JACIEX010000014.1"/>
</dbReference>
<dbReference type="AlphaFoldDB" id="A0A5C5CCT5"/>
<dbReference type="PANTHER" id="PTHR43669">
    <property type="entry name" value="5-KETO-D-GLUCONATE 5-REDUCTASE"/>
    <property type="match status" value="1"/>
</dbReference>
<sequence length="245" mass="25384">MNSKNALITGVSRPLGLGLAVARQLAAQGYHVILAARDVGQAEPLAAELREAGFSASAMPLDLADCSSIDELAEHVAAAIDHLDVLVNNASAMPDFHTHSALEVDLEALQALFAVNVFGSWALIQALLPLLRRAPAARIVNVTSAAAQQIGKRDPGPLFSPAYSLAKYTLNALTATLATSLAQTPILINAVDPGSVASHPERGDDENDRAPAEAAKGVVWAATLDANGPTGGLFFDGKPVSVTLQ</sequence>
<reference evidence="5 6" key="1">
    <citation type="journal article" date="2011" name="Int. J. Syst. Evol. Microbiol.">
        <title>Ochrobactrum pecoris sp. nov., isolated from farm animals.</title>
        <authorList>
            <person name="Kampfer P."/>
            <person name="Huber B."/>
            <person name="Busse H.J."/>
            <person name="Scholz H.C."/>
            <person name="Tomaso H."/>
            <person name="Hotzel H."/>
            <person name="Melzer F."/>
        </authorList>
    </citation>
    <scope>NUCLEOTIDE SEQUENCE [LARGE SCALE GENOMIC DNA]</scope>
    <source>
        <strain evidence="5 6">08RB2639</strain>
    </source>
</reference>
<dbReference type="Gene3D" id="3.40.50.720">
    <property type="entry name" value="NAD(P)-binding Rossmann-like Domain"/>
    <property type="match status" value="1"/>
</dbReference>
<reference evidence="5" key="2">
    <citation type="submission" date="2019-06" db="EMBL/GenBank/DDBJ databases">
        <authorList>
            <person name="Hu M."/>
        </authorList>
    </citation>
    <scope>NUCLEOTIDE SEQUENCE</scope>
    <source>
        <strain evidence="5">08RB2639</strain>
    </source>
</reference>
<gene>
    <name evidence="5" type="ORF">FIB18_21505</name>
    <name evidence="4" type="ORF">GGQ79_004378</name>
</gene>
<dbReference type="InterPro" id="IPR002347">
    <property type="entry name" value="SDR_fam"/>
</dbReference>
<proteinExistence type="inferred from homology"/>
<dbReference type="GO" id="GO:0016491">
    <property type="term" value="F:oxidoreductase activity"/>
    <property type="evidence" value="ECO:0007669"/>
    <property type="project" value="UniProtKB-KW"/>
</dbReference>